<comment type="caution">
    <text evidence="3">The sequence shown here is derived from an EMBL/GenBank/DDBJ whole genome shotgun (WGS) entry which is preliminary data.</text>
</comment>
<gene>
    <name evidence="3" type="ORF">Pla52o_55880</name>
</gene>
<protein>
    <submittedName>
        <fullName evidence="3">Pectate lyase superfamily protein</fullName>
    </submittedName>
</protein>
<dbReference type="InterPro" id="IPR006626">
    <property type="entry name" value="PbH1"/>
</dbReference>
<organism evidence="3 4">
    <name type="scientific">Novipirellula galeiformis</name>
    <dbReference type="NCBI Taxonomy" id="2528004"/>
    <lineage>
        <taxon>Bacteria</taxon>
        <taxon>Pseudomonadati</taxon>
        <taxon>Planctomycetota</taxon>
        <taxon>Planctomycetia</taxon>
        <taxon>Pirellulales</taxon>
        <taxon>Pirellulaceae</taxon>
        <taxon>Novipirellula</taxon>
    </lineage>
</organism>
<feature type="domain" description="Rhamnogalacturonase A/B/Epimerase-like pectate lyase" evidence="2">
    <location>
        <begin position="29"/>
        <end position="205"/>
    </location>
</feature>
<dbReference type="InterPro" id="IPR011050">
    <property type="entry name" value="Pectin_lyase_fold/virulence"/>
</dbReference>
<feature type="chain" id="PRO_5022735582" evidence="1">
    <location>
        <begin position="25"/>
        <end position="394"/>
    </location>
</feature>
<dbReference type="OrthoDB" id="9795222at2"/>
<evidence type="ECO:0000313" key="4">
    <source>
        <dbReference type="Proteomes" id="UP000316304"/>
    </source>
</evidence>
<name>A0A5C6BGS1_9BACT</name>
<reference evidence="3 4" key="1">
    <citation type="submission" date="2019-02" db="EMBL/GenBank/DDBJ databases">
        <title>Deep-cultivation of Planctomycetes and their phenomic and genomic characterization uncovers novel biology.</title>
        <authorList>
            <person name="Wiegand S."/>
            <person name="Jogler M."/>
            <person name="Boedeker C."/>
            <person name="Pinto D."/>
            <person name="Vollmers J."/>
            <person name="Rivas-Marin E."/>
            <person name="Kohn T."/>
            <person name="Peeters S.H."/>
            <person name="Heuer A."/>
            <person name="Rast P."/>
            <person name="Oberbeckmann S."/>
            <person name="Bunk B."/>
            <person name="Jeske O."/>
            <person name="Meyerdierks A."/>
            <person name="Storesund J.E."/>
            <person name="Kallscheuer N."/>
            <person name="Luecker S."/>
            <person name="Lage O.M."/>
            <person name="Pohl T."/>
            <person name="Merkel B.J."/>
            <person name="Hornburger P."/>
            <person name="Mueller R.-W."/>
            <person name="Bruemmer F."/>
            <person name="Labrenz M."/>
            <person name="Spormann A.M."/>
            <person name="Op Den Camp H."/>
            <person name="Overmann J."/>
            <person name="Amann R."/>
            <person name="Jetten M.S.M."/>
            <person name="Mascher T."/>
            <person name="Medema M.H."/>
            <person name="Devos D.P."/>
            <person name="Kaster A.-K."/>
            <person name="Ovreas L."/>
            <person name="Rohde M."/>
            <person name="Galperin M.Y."/>
            <person name="Jogler C."/>
        </authorList>
    </citation>
    <scope>NUCLEOTIDE SEQUENCE [LARGE SCALE GENOMIC DNA]</scope>
    <source>
        <strain evidence="3 4">Pla52o</strain>
    </source>
</reference>
<dbReference type="InterPro" id="IPR012334">
    <property type="entry name" value="Pectin_lyas_fold"/>
</dbReference>
<feature type="signal peptide" evidence="1">
    <location>
        <begin position="1"/>
        <end position="24"/>
    </location>
</feature>
<evidence type="ECO:0000313" key="3">
    <source>
        <dbReference type="EMBL" id="TWU11150.1"/>
    </source>
</evidence>
<dbReference type="AlphaFoldDB" id="A0A5C6BGS1"/>
<evidence type="ECO:0000256" key="1">
    <source>
        <dbReference type="SAM" id="SignalP"/>
    </source>
</evidence>
<dbReference type="SUPFAM" id="SSF51126">
    <property type="entry name" value="Pectin lyase-like"/>
    <property type="match status" value="1"/>
</dbReference>
<keyword evidence="3" id="KW-0456">Lyase</keyword>
<dbReference type="InterPro" id="IPR024535">
    <property type="entry name" value="RHGA/B-epi-like_pectate_lyase"/>
</dbReference>
<dbReference type="GO" id="GO:0016829">
    <property type="term" value="F:lyase activity"/>
    <property type="evidence" value="ECO:0007669"/>
    <property type="project" value="UniProtKB-KW"/>
</dbReference>
<dbReference type="Proteomes" id="UP000316304">
    <property type="component" value="Unassembled WGS sequence"/>
</dbReference>
<dbReference type="Gene3D" id="2.160.20.10">
    <property type="entry name" value="Single-stranded right-handed beta-helix, Pectin lyase-like"/>
    <property type="match status" value="1"/>
</dbReference>
<keyword evidence="4" id="KW-1185">Reference proteome</keyword>
<evidence type="ECO:0000259" key="2">
    <source>
        <dbReference type="Pfam" id="PF12708"/>
    </source>
</evidence>
<dbReference type="Pfam" id="PF12708">
    <property type="entry name" value="Pect-lyase_RHGA_epim"/>
    <property type="match status" value="1"/>
</dbReference>
<dbReference type="EMBL" id="SJPT01000017">
    <property type="protein sequence ID" value="TWU11150.1"/>
    <property type="molecule type" value="Genomic_DNA"/>
</dbReference>
<dbReference type="SMART" id="SM00710">
    <property type="entry name" value="PbH1"/>
    <property type="match status" value="6"/>
</dbReference>
<sequence length="394" mass="41886" precursor="true">MGESMKSIATILLLVVGVAIPATAGDYDITDFGATAGDQSDDTLAMENALAACADAGGGTVFVPAGTFMLSRRNSESPILEIPPNTILRGEGAASILKFAAEVNQSNFWRMIGAPVKGGTKNVVIRDLHLDGSNTHSEYVKGETPEHNAGLWFYNKDHVIENVTVVNVFAENFSGDCMAFSYNCRSITVRDCTLRNFIRQGIQMGGSPGSRDYLVTGCRDLEHSVKPGGSTIHVEHARGLKNVIIENNQCRKSILAGGVDGMIIRGNTVTGKIVGNGNSNLLISDNLVRAGDNSGAVVQLGYTKGLTIRGNMILGTENNPTGLYVWGKSRYNDQPGEDVLISGNQISAADHAISLNGAINVRIDGNLLKASQPLLQRRTESVVSDVIAPTPDVE</sequence>
<keyword evidence="1" id="KW-0732">Signal</keyword>
<accession>A0A5C6BGS1</accession>
<proteinExistence type="predicted"/>